<proteinExistence type="predicted"/>
<dbReference type="HOGENOM" id="CLU_3400125_0_0_1"/>
<dbReference type="EMBL" id="AGNK02004732">
    <property type="status" value="NOT_ANNOTATED_CDS"/>
    <property type="molecule type" value="Genomic_DNA"/>
</dbReference>
<organism evidence="1 2">
    <name type="scientific">Setaria italica</name>
    <name type="common">Foxtail millet</name>
    <name type="synonym">Panicum italicum</name>
    <dbReference type="NCBI Taxonomy" id="4555"/>
    <lineage>
        <taxon>Eukaryota</taxon>
        <taxon>Viridiplantae</taxon>
        <taxon>Streptophyta</taxon>
        <taxon>Embryophyta</taxon>
        <taxon>Tracheophyta</taxon>
        <taxon>Spermatophyta</taxon>
        <taxon>Magnoliopsida</taxon>
        <taxon>Liliopsida</taxon>
        <taxon>Poales</taxon>
        <taxon>Poaceae</taxon>
        <taxon>PACMAD clade</taxon>
        <taxon>Panicoideae</taxon>
        <taxon>Panicodae</taxon>
        <taxon>Paniceae</taxon>
        <taxon>Cenchrinae</taxon>
        <taxon>Setaria</taxon>
    </lineage>
</organism>
<name>K3ZPJ8_SETIT</name>
<keyword evidence="2" id="KW-1185">Reference proteome</keyword>
<evidence type="ECO:0000313" key="2">
    <source>
        <dbReference type="Proteomes" id="UP000004995"/>
    </source>
</evidence>
<protein>
    <submittedName>
        <fullName evidence="1">Uncharacterized protein</fullName>
    </submittedName>
</protein>
<sequence>MSYTPSKLRYCLQSKDYQSFWIQHINILHTV</sequence>
<evidence type="ECO:0000313" key="1">
    <source>
        <dbReference type="EnsemblPlants" id="KQK93986"/>
    </source>
</evidence>
<dbReference type="Proteomes" id="UP000004995">
    <property type="component" value="Unassembled WGS sequence"/>
</dbReference>
<dbReference type="InParanoid" id="K3ZPJ8"/>
<dbReference type="AlphaFoldDB" id="K3ZPJ8"/>
<reference evidence="2" key="1">
    <citation type="journal article" date="2012" name="Nat. Biotechnol.">
        <title>Reference genome sequence of the model plant Setaria.</title>
        <authorList>
            <person name="Bennetzen J.L."/>
            <person name="Schmutz J."/>
            <person name="Wang H."/>
            <person name="Percifield R."/>
            <person name="Hawkins J."/>
            <person name="Pontaroli A.C."/>
            <person name="Estep M."/>
            <person name="Feng L."/>
            <person name="Vaughn J.N."/>
            <person name="Grimwood J."/>
            <person name="Jenkins J."/>
            <person name="Barry K."/>
            <person name="Lindquist E."/>
            <person name="Hellsten U."/>
            <person name="Deshpande S."/>
            <person name="Wang X."/>
            <person name="Wu X."/>
            <person name="Mitros T."/>
            <person name="Triplett J."/>
            <person name="Yang X."/>
            <person name="Ye C.Y."/>
            <person name="Mauro-Herrera M."/>
            <person name="Wang L."/>
            <person name="Li P."/>
            <person name="Sharma M."/>
            <person name="Sharma R."/>
            <person name="Ronald P.C."/>
            <person name="Panaud O."/>
            <person name="Kellogg E.A."/>
            <person name="Brutnell T.P."/>
            <person name="Doust A.N."/>
            <person name="Tuskan G.A."/>
            <person name="Rokhsar D."/>
            <person name="Devos K.M."/>
        </authorList>
    </citation>
    <scope>NUCLEOTIDE SEQUENCE [LARGE SCALE GENOMIC DNA]</scope>
    <source>
        <strain evidence="2">cv. Yugu1</strain>
    </source>
</reference>
<reference evidence="1" key="2">
    <citation type="submission" date="2018-08" db="UniProtKB">
        <authorList>
            <consortium name="EnsemblPlants"/>
        </authorList>
    </citation>
    <scope>IDENTIFICATION</scope>
    <source>
        <strain evidence="1">Yugu1</strain>
    </source>
</reference>
<dbReference type="Gramene" id="KQK93986">
    <property type="protein sequence ID" value="KQK93986"/>
    <property type="gene ID" value="SETIT_028528mg"/>
</dbReference>
<accession>K3ZPJ8</accession>
<dbReference type="EnsemblPlants" id="KQK93986">
    <property type="protein sequence ID" value="KQK93986"/>
    <property type="gene ID" value="SETIT_028528mg"/>
</dbReference>